<comment type="pathway">
    <text evidence="1">Lipid metabolism.</text>
</comment>
<dbReference type="RefSeq" id="WP_121699581.1">
    <property type="nucleotide sequence ID" value="NZ_JBCLPP010000014.1"/>
</dbReference>
<dbReference type="SMART" id="SM00563">
    <property type="entry name" value="PlsC"/>
    <property type="match status" value="1"/>
</dbReference>
<gene>
    <name evidence="5" type="ORF">AAK873_06425</name>
</gene>
<dbReference type="SUPFAM" id="SSF69593">
    <property type="entry name" value="Glycerol-3-phosphate (1)-acyltransferase"/>
    <property type="match status" value="1"/>
</dbReference>
<organism evidence="5 6">
    <name type="scientific">Heminiphilus faecis</name>
    <dbReference type="NCBI Taxonomy" id="2601703"/>
    <lineage>
        <taxon>Bacteria</taxon>
        <taxon>Pseudomonadati</taxon>
        <taxon>Bacteroidota</taxon>
        <taxon>Bacteroidia</taxon>
        <taxon>Bacteroidales</taxon>
        <taxon>Muribaculaceae</taxon>
        <taxon>Heminiphilus</taxon>
    </lineage>
</organism>
<dbReference type="PANTHER" id="PTHR10434:SF9">
    <property type="entry name" value="PHOSPHOLIPID_GLYCEROL ACYLTRANSFERASE DOMAIN-CONTAINING PROTEIN"/>
    <property type="match status" value="1"/>
</dbReference>
<evidence type="ECO:0000313" key="5">
    <source>
        <dbReference type="EMBL" id="MEY8245252.1"/>
    </source>
</evidence>
<evidence type="ECO:0000256" key="2">
    <source>
        <dbReference type="ARBA" id="ARBA00022679"/>
    </source>
</evidence>
<feature type="domain" description="Phospholipid/glycerol acyltransferase" evidence="4">
    <location>
        <begin position="26"/>
        <end position="138"/>
    </location>
</feature>
<sequence>MLLSKWILKIIGWKVTITTPDYAKCLICVAPHTSNWDFILGELAYSSVGRKAGFLMKEAWFFWPLGYFFKAIGGIPVPKKRGSSLTEDIVKRFGASSRLVLAITPEGTRKGTAKWRHGFLYIAKDAGIPLLLGAIDYKNKTIEITTEFKPTDNIEADMRAIKDFYSKYNAKYPEKFITDYE</sequence>
<evidence type="ECO:0000259" key="4">
    <source>
        <dbReference type="SMART" id="SM00563"/>
    </source>
</evidence>
<keyword evidence="2" id="KW-0808">Transferase</keyword>
<dbReference type="PANTHER" id="PTHR10434">
    <property type="entry name" value="1-ACYL-SN-GLYCEROL-3-PHOSPHATE ACYLTRANSFERASE"/>
    <property type="match status" value="1"/>
</dbReference>
<proteinExistence type="predicted"/>
<evidence type="ECO:0000313" key="6">
    <source>
        <dbReference type="Proteomes" id="UP001565200"/>
    </source>
</evidence>
<reference evidence="5 6" key="1">
    <citation type="submission" date="2024-03" db="EMBL/GenBank/DDBJ databases">
        <title>Mouse gut bacterial collection (mGBC) of GemPharmatech.</title>
        <authorList>
            <person name="He Y."/>
            <person name="Dong L."/>
            <person name="Wu D."/>
            <person name="Gao X."/>
            <person name="Lin Z."/>
        </authorList>
    </citation>
    <scope>NUCLEOTIDE SEQUENCE [LARGE SCALE GENOMIC DNA]</scope>
    <source>
        <strain evidence="5 6">54-13</strain>
    </source>
</reference>
<dbReference type="GO" id="GO:0016746">
    <property type="term" value="F:acyltransferase activity"/>
    <property type="evidence" value="ECO:0007669"/>
    <property type="project" value="UniProtKB-KW"/>
</dbReference>
<dbReference type="InterPro" id="IPR002123">
    <property type="entry name" value="Plipid/glycerol_acylTrfase"/>
</dbReference>
<dbReference type="Pfam" id="PF01553">
    <property type="entry name" value="Acyltransferase"/>
    <property type="match status" value="1"/>
</dbReference>
<name>A0ABV4CV53_9BACT</name>
<comment type="caution">
    <text evidence="5">The sequence shown here is derived from an EMBL/GenBank/DDBJ whole genome shotgun (WGS) entry which is preliminary data.</text>
</comment>
<dbReference type="EMBL" id="JBCLPP010000014">
    <property type="protein sequence ID" value="MEY8245252.1"/>
    <property type="molecule type" value="Genomic_DNA"/>
</dbReference>
<accession>A0ABV4CV53</accession>
<protein>
    <submittedName>
        <fullName evidence="5">1-acyl-sn-glycerol-3-phosphate acyltransferase</fullName>
    </submittedName>
</protein>
<dbReference type="Proteomes" id="UP001565200">
    <property type="component" value="Unassembled WGS sequence"/>
</dbReference>
<evidence type="ECO:0000256" key="1">
    <source>
        <dbReference type="ARBA" id="ARBA00005189"/>
    </source>
</evidence>
<keyword evidence="6" id="KW-1185">Reference proteome</keyword>
<evidence type="ECO:0000256" key="3">
    <source>
        <dbReference type="ARBA" id="ARBA00023315"/>
    </source>
</evidence>
<keyword evidence="3 5" id="KW-0012">Acyltransferase</keyword>